<dbReference type="AlphaFoldDB" id="A0A1I2LBD6"/>
<evidence type="ECO:0000256" key="4">
    <source>
        <dbReference type="ARBA" id="ARBA00022538"/>
    </source>
</evidence>
<keyword evidence="7" id="KW-0630">Potassium</keyword>
<keyword evidence="3" id="KW-0813">Transport</keyword>
<evidence type="ECO:0000256" key="6">
    <source>
        <dbReference type="ARBA" id="ARBA00022826"/>
    </source>
</evidence>
<dbReference type="PANTHER" id="PTHR31462">
    <property type="entry name" value="ENDOSOMAL/LYSOSOMAL POTASSIUM CHANNEL TMEM175"/>
    <property type="match status" value="1"/>
</dbReference>
<keyword evidence="9" id="KW-0406">Ion transport</keyword>
<keyword evidence="6" id="KW-0631">Potassium channel</keyword>
<reference evidence="14 15" key="1">
    <citation type="submission" date="2016-10" db="EMBL/GenBank/DDBJ databases">
        <authorList>
            <person name="de Groot N.N."/>
        </authorList>
    </citation>
    <scope>NUCLEOTIDE SEQUENCE [LARGE SCALE GENOMIC DNA]</scope>
    <source>
        <strain evidence="14 15">OK461</strain>
    </source>
</reference>
<keyword evidence="5 13" id="KW-0812">Transmembrane</keyword>
<dbReference type="GO" id="GO:0005267">
    <property type="term" value="F:potassium channel activity"/>
    <property type="evidence" value="ECO:0007669"/>
    <property type="project" value="UniProtKB-KW"/>
</dbReference>
<evidence type="ECO:0000313" key="15">
    <source>
        <dbReference type="Proteomes" id="UP000181942"/>
    </source>
</evidence>
<evidence type="ECO:0000256" key="8">
    <source>
        <dbReference type="ARBA" id="ARBA00022989"/>
    </source>
</evidence>
<keyword evidence="11" id="KW-0407">Ion channel</keyword>
<evidence type="ECO:0000256" key="13">
    <source>
        <dbReference type="SAM" id="Phobius"/>
    </source>
</evidence>
<feature type="transmembrane region" description="Helical" evidence="13">
    <location>
        <begin position="61"/>
        <end position="81"/>
    </location>
</feature>
<sequence length="218" mass="23465">MTNRVPRLPRRDAMMDPDRLVTFGDAVIAIAITLLALDITVPEGLADGEVGAALRDALPKFGAYLLSFAVIGALWLGQHALFRQIAALDNWLLRLYLALLAVVAALPFPTRLISEYGNTAVATSVYAATIVLAVGLLTAMSARLWASPTLAKPTVPPAQIRQSVLRGVLTVLVFATSIPVSLASPTAAKYWWLLTVPARLLFRETRTPDHEQLTAAAE</sequence>
<keyword evidence="8 13" id="KW-1133">Transmembrane helix</keyword>
<evidence type="ECO:0000256" key="9">
    <source>
        <dbReference type="ARBA" id="ARBA00023065"/>
    </source>
</evidence>
<comment type="similarity">
    <text evidence="2">Belongs to the TMEM175 family.</text>
</comment>
<dbReference type="InterPro" id="IPR010617">
    <property type="entry name" value="TMEM175-like"/>
</dbReference>
<dbReference type="GO" id="GO:0016020">
    <property type="term" value="C:membrane"/>
    <property type="evidence" value="ECO:0007669"/>
    <property type="project" value="UniProtKB-SubCell"/>
</dbReference>
<evidence type="ECO:0000256" key="3">
    <source>
        <dbReference type="ARBA" id="ARBA00022448"/>
    </source>
</evidence>
<protein>
    <submittedName>
        <fullName evidence="14">Uncharacterized membrane protein</fullName>
    </submittedName>
</protein>
<dbReference type="OrthoDB" id="7626281at2"/>
<keyword evidence="10 13" id="KW-0472">Membrane</keyword>
<feature type="transmembrane region" description="Helical" evidence="13">
    <location>
        <begin position="125"/>
        <end position="146"/>
    </location>
</feature>
<proteinExistence type="inferred from homology"/>
<evidence type="ECO:0000256" key="7">
    <source>
        <dbReference type="ARBA" id="ARBA00022958"/>
    </source>
</evidence>
<feature type="transmembrane region" description="Helical" evidence="13">
    <location>
        <begin position="167"/>
        <end position="192"/>
    </location>
</feature>
<evidence type="ECO:0000256" key="5">
    <source>
        <dbReference type="ARBA" id="ARBA00022692"/>
    </source>
</evidence>
<comment type="subcellular location">
    <subcellularLocation>
        <location evidence="1">Membrane</location>
        <topology evidence="1">Multi-pass membrane protein</topology>
    </subcellularLocation>
</comment>
<keyword evidence="4" id="KW-0633">Potassium transport</keyword>
<dbReference type="RefSeq" id="WP_075030095.1">
    <property type="nucleotide sequence ID" value="NZ_FONR01000011.1"/>
</dbReference>
<comment type="catalytic activity">
    <reaction evidence="12">
        <text>K(+)(in) = K(+)(out)</text>
        <dbReference type="Rhea" id="RHEA:29463"/>
        <dbReference type="ChEBI" id="CHEBI:29103"/>
    </reaction>
</comment>
<dbReference type="PANTHER" id="PTHR31462:SF5">
    <property type="entry name" value="ENDOSOMAL_LYSOSOMAL PROTON CHANNEL TMEM175"/>
    <property type="match status" value="1"/>
</dbReference>
<evidence type="ECO:0000256" key="10">
    <source>
        <dbReference type="ARBA" id="ARBA00023136"/>
    </source>
</evidence>
<dbReference type="Proteomes" id="UP000181942">
    <property type="component" value="Unassembled WGS sequence"/>
</dbReference>
<accession>A0A1I2LBD6</accession>
<evidence type="ECO:0000256" key="1">
    <source>
        <dbReference type="ARBA" id="ARBA00004141"/>
    </source>
</evidence>
<organism evidence="14 15">
    <name type="scientific">Streptomyces mirabilis</name>
    <dbReference type="NCBI Taxonomy" id="68239"/>
    <lineage>
        <taxon>Bacteria</taxon>
        <taxon>Bacillati</taxon>
        <taxon>Actinomycetota</taxon>
        <taxon>Actinomycetes</taxon>
        <taxon>Kitasatosporales</taxon>
        <taxon>Streptomycetaceae</taxon>
        <taxon>Streptomyces</taxon>
    </lineage>
</organism>
<dbReference type="EMBL" id="FONR01000011">
    <property type="protein sequence ID" value="SFF74797.1"/>
    <property type="molecule type" value="Genomic_DNA"/>
</dbReference>
<name>A0A1I2LBD6_9ACTN</name>
<dbReference type="GO" id="GO:0015252">
    <property type="term" value="F:proton channel activity"/>
    <property type="evidence" value="ECO:0007669"/>
    <property type="project" value="InterPro"/>
</dbReference>
<evidence type="ECO:0000256" key="11">
    <source>
        <dbReference type="ARBA" id="ARBA00023303"/>
    </source>
</evidence>
<evidence type="ECO:0000256" key="12">
    <source>
        <dbReference type="ARBA" id="ARBA00034430"/>
    </source>
</evidence>
<evidence type="ECO:0000256" key="2">
    <source>
        <dbReference type="ARBA" id="ARBA00006920"/>
    </source>
</evidence>
<gene>
    <name evidence="14" type="ORF">SAMN02787118_111272</name>
</gene>
<feature type="transmembrane region" description="Helical" evidence="13">
    <location>
        <begin position="93"/>
        <end position="113"/>
    </location>
</feature>
<feature type="transmembrane region" description="Helical" evidence="13">
    <location>
        <begin position="20"/>
        <end position="41"/>
    </location>
</feature>
<dbReference type="Pfam" id="PF06736">
    <property type="entry name" value="TMEM175"/>
    <property type="match status" value="1"/>
</dbReference>
<evidence type="ECO:0000313" key="14">
    <source>
        <dbReference type="EMBL" id="SFF74797.1"/>
    </source>
</evidence>